<evidence type="ECO:0000256" key="1">
    <source>
        <dbReference type="SAM" id="MobiDB-lite"/>
    </source>
</evidence>
<evidence type="ECO:0000259" key="3">
    <source>
        <dbReference type="Pfam" id="PF13360"/>
    </source>
</evidence>
<gene>
    <name evidence="4" type="ORF">OG549_38985</name>
</gene>
<organism evidence="4">
    <name type="scientific">Streptomyces sp. NBC_00003</name>
    <dbReference type="NCBI Taxonomy" id="2903608"/>
    <lineage>
        <taxon>Bacteria</taxon>
        <taxon>Bacillati</taxon>
        <taxon>Actinomycetota</taxon>
        <taxon>Actinomycetes</taxon>
        <taxon>Kitasatosporales</taxon>
        <taxon>Streptomycetaceae</taxon>
        <taxon>Streptomyces</taxon>
    </lineage>
</organism>
<dbReference type="PANTHER" id="PTHR34512">
    <property type="entry name" value="CELL SURFACE PROTEIN"/>
    <property type="match status" value="1"/>
</dbReference>
<proteinExistence type="predicted"/>
<dbReference type="PANTHER" id="PTHR34512:SF30">
    <property type="entry name" value="OUTER MEMBRANE PROTEIN ASSEMBLY FACTOR BAMB"/>
    <property type="match status" value="1"/>
</dbReference>
<dbReference type="Gene3D" id="2.130.10.10">
    <property type="entry name" value="YVTN repeat-like/Quinoprotein amine dehydrogenase"/>
    <property type="match status" value="2"/>
</dbReference>
<dbReference type="SUPFAM" id="SSF50998">
    <property type="entry name" value="Quinoprotein alcohol dehydrogenase-like"/>
    <property type="match status" value="2"/>
</dbReference>
<dbReference type="AlphaFoldDB" id="A0AAU2VF34"/>
<dbReference type="InterPro" id="IPR002372">
    <property type="entry name" value="PQQ_rpt_dom"/>
</dbReference>
<feature type="transmembrane region" description="Helical" evidence="2">
    <location>
        <begin position="20"/>
        <end position="42"/>
    </location>
</feature>
<dbReference type="Pfam" id="PF13360">
    <property type="entry name" value="PQQ_2"/>
    <property type="match status" value="1"/>
</dbReference>
<protein>
    <submittedName>
        <fullName evidence="4">PQQ-like beta-propeller repeat protein</fullName>
    </submittedName>
</protein>
<accession>A0AAU2VF34</accession>
<keyword evidence="2" id="KW-0812">Transmembrane</keyword>
<reference evidence="4" key="1">
    <citation type="submission" date="2022-10" db="EMBL/GenBank/DDBJ databases">
        <title>The complete genomes of actinobacterial strains from the NBC collection.</title>
        <authorList>
            <person name="Joergensen T.S."/>
            <person name="Alvarez Arevalo M."/>
            <person name="Sterndorff E.B."/>
            <person name="Faurdal D."/>
            <person name="Vuksanovic O."/>
            <person name="Mourched A.-S."/>
            <person name="Charusanti P."/>
            <person name="Shaw S."/>
            <person name="Blin K."/>
            <person name="Weber T."/>
        </authorList>
    </citation>
    <scope>NUCLEOTIDE SEQUENCE</scope>
    <source>
        <strain evidence="4">NBC_00003</strain>
    </source>
</reference>
<evidence type="ECO:0000256" key="2">
    <source>
        <dbReference type="SAM" id="Phobius"/>
    </source>
</evidence>
<keyword evidence="2" id="KW-0472">Membrane</keyword>
<keyword evidence="2" id="KW-1133">Transmembrane helix</keyword>
<dbReference type="InterPro" id="IPR015943">
    <property type="entry name" value="WD40/YVTN_repeat-like_dom_sf"/>
</dbReference>
<dbReference type="InterPro" id="IPR011047">
    <property type="entry name" value="Quinoprotein_ADH-like_sf"/>
</dbReference>
<name>A0AAU2VF34_9ACTN</name>
<dbReference type="EMBL" id="CP108318">
    <property type="protein sequence ID" value="WTW66138.1"/>
    <property type="molecule type" value="Genomic_DNA"/>
</dbReference>
<feature type="region of interest" description="Disordered" evidence="1">
    <location>
        <begin position="47"/>
        <end position="71"/>
    </location>
</feature>
<evidence type="ECO:0000313" key="4">
    <source>
        <dbReference type="EMBL" id="WTW66138.1"/>
    </source>
</evidence>
<sequence length="497" mass="51613">MPTTPPTNVAPPAARRGRLWPGVVAIIAGSALVLGCGTWYLTSGGGSGSGGKPSANAGKGVDGNDGGHAEQAAPPAAKMLFNQFVPKASSNGDHLYGEWLTDKVYAKTGVKEITGYDRASGTQLWKLPLPTQVCATTLQSTADGVTVIAYDDEKNPTFEGVGDCTNIAAFNITTGKMLWHASTPVLGVSADGNGDRKLWVDEIAISGGTAAVGGGPDGGAAWDIATGKLLWKPTANADNCQDDGYAGGPALVAVRRCGDYSKPSLSVQTLDPATGQPVSTYKVSSAFRDIHVLSSKPLVVGGSPGEGSGAKVSDIYSIDEKTGKELAHITIPDENYAIDCKSKEVGTCLGPLAGGGKLFLPTADHDNTSPDIPGHTNEFVAFDLNTGKPVPGRADAGDGGRLFAIRMDGNNVIALRTPRVYGHGAVVRIDGASMKQTVLMELPNDDKLLNSVLGSFAVRGDDLLFDKSRLYIGDRLTDKATDDIEGPHYLFTVLGTT</sequence>
<feature type="domain" description="Pyrrolo-quinoline quinone repeat" evidence="3">
    <location>
        <begin position="166"/>
        <end position="335"/>
    </location>
</feature>